<reference evidence="3" key="1">
    <citation type="journal article" date="2019" name="Int. J. Syst. Evol. Microbiol.">
        <title>The Global Catalogue of Microorganisms (GCM) 10K type strain sequencing project: providing services to taxonomists for standard genome sequencing and annotation.</title>
        <authorList>
            <consortium name="The Broad Institute Genomics Platform"/>
            <consortium name="The Broad Institute Genome Sequencing Center for Infectious Disease"/>
            <person name="Wu L."/>
            <person name="Ma J."/>
        </authorList>
    </citation>
    <scope>NUCLEOTIDE SEQUENCE [LARGE SCALE GENOMIC DNA]</scope>
    <source>
        <strain evidence="3">DT28</strain>
    </source>
</reference>
<dbReference type="RefSeq" id="WP_377332145.1">
    <property type="nucleotide sequence ID" value="NZ_JBHSGB010000005.1"/>
</dbReference>
<organism evidence="2 3">
    <name type="scientific">Rheinheimera marina</name>
    <dbReference type="NCBI Taxonomy" id="1774958"/>
    <lineage>
        <taxon>Bacteria</taxon>
        <taxon>Pseudomonadati</taxon>
        <taxon>Pseudomonadota</taxon>
        <taxon>Gammaproteobacteria</taxon>
        <taxon>Chromatiales</taxon>
        <taxon>Chromatiaceae</taxon>
        <taxon>Rheinheimera</taxon>
    </lineage>
</organism>
<dbReference type="Proteomes" id="UP001595962">
    <property type="component" value="Unassembled WGS sequence"/>
</dbReference>
<feature type="transmembrane region" description="Helical" evidence="1">
    <location>
        <begin position="86"/>
        <end position="104"/>
    </location>
</feature>
<dbReference type="InterPro" id="IPR053170">
    <property type="entry name" value="Transcription_regulator"/>
</dbReference>
<dbReference type="GO" id="GO:0016787">
    <property type="term" value="F:hydrolase activity"/>
    <property type="evidence" value="ECO:0007669"/>
    <property type="project" value="UniProtKB-KW"/>
</dbReference>
<proteinExistence type="predicted"/>
<accession>A0ABV9JHZ9</accession>
<evidence type="ECO:0000256" key="1">
    <source>
        <dbReference type="SAM" id="Phobius"/>
    </source>
</evidence>
<dbReference type="EMBL" id="JBHSGB010000005">
    <property type="protein sequence ID" value="MFC4654314.1"/>
    <property type="molecule type" value="Genomic_DNA"/>
</dbReference>
<evidence type="ECO:0000313" key="2">
    <source>
        <dbReference type="EMBL" id="MFC4654314.1"/>
    </source>
</evidence>
<gene>
    <name evidence="2" type="ORF">ACFO3I_04650</name>
</gene>
<keyword evidence="1" id="KW-1133">Transmembrane helix</keyword>
<dbReference type="Pfam" id="PF04307">
    <property type="entry name" value="YdjM"/>
    <property type="match status" value="1"/>
</dbReference>
<feature type="transmembrane region" description="Helical" evidence="1">
    <location>
        <begin position="156"/>
        <end position="176"/>
    </location>
</feature>
<sequence length="337" mass="37805">MDSLTQIALGSSVSVALLHKQIGIRKAIVLGAVLGTAPDLDVLIERGDPLSNMTGHRTETHALFYLALLSPLLGWLLARYWSRPDWWVRFTLAVGAVLISHPLLDSLTIYGTQLALPFSNTPYGTGSVFVIDPLYTLLLLLGVGSCLARPASRGNLYGLSLSSVYLLLGLATQWLVSEKATAQLAKEQQPSAHVLVTATPFNTALWRVLVMQENQYLEGYYSVFDGDNPIRWQAFARDSALRTQFATLTAVKQLDWFSAGFYQLEQQQQQLVLTDLRMGMAPYYNFRFVVAKLQQGQWQIVAVEQAQRPAFNRQSLTWLWQRMWSQTELPLSQWPGI</sequence>
<keyword evidence="1" id="KW-0472">Membrane</keyword>
<keyword evidence="2" id="KW-0378">Hydrolase</keyword>
<dbReference type="PANTHER" id="PTHR40031">
    <property type="entry name" value="HYPOTHETICAL MEMBRANE SPANNING PROTEIN"/>
    <property type="match status" value="1"/>
</dbReference>
<dbReference type="PANTHER" id="PTHR40031:SF1">
    <property type="entry name" value="MEMBRANE-BOUND METAL-DEPENDENT HYDROLASE"/>
    <property type="match status" value="1"/>
</dbReference>
<dbReference type="InterPro" id="IPR007404">
    <property type="entry name" value="YdjM-like"/>
</dbReference>
<keyword evidence="1" id="KW-0812">Transmembrane</keyword>
<name>A0ABV9JHZ9_9GAMM</name>
<protein>
    <submittedName>
        <fullName evidence="2">Metal-dependent hydrolase</fullName>
    </submittedName>
</protein>
<keyword evidence="3" id="KW-1185">Reference proteome</keyword>
<feature type="transmembrane region" description="Helical" evidence="1">
    <location>
        <begin position="62"/>
        <end position="81"/>
    </location>
</feature>
<evidence type="ECO:0000313" key="3">
    <source>
        <dbReference type="Proteomes" id="UP001595962"/>
    </source>
</evidence>
<comment type="caution">
    <text evidence="2">The sequence shown here is derived from an EMBL/GenBank/DDBJ whole genome shotgun (WGS) entry which is preliminary data.</text>
</comment>
<feature type="transmembrane region" description="Helical" evidence="1">
    <location>
        <begin position="124"/>
        <end position="144"/>
    </location>
</feature>